<keyword evidence="1" id="KW-0812">Transmembrane</keyword>
<name>A0A0C7MMF4_9SACH</name>
<reference evidence="2 3" key="1">
    <citation type="submission" date="2014-12" db="EMBL/GenBank/DDBJ databases">
        <authorList>
            <person name="Neuveglise Cecile"/>
        </authorList>
    </citation>
    <scope>NUCLEOTIDE SEQUENCE [LARGE SCALE GENOMIC DNA]</scope>
    <source>
        <strain evidence="2 3">CBS 12615</strain>
    </source>
</reference>
<keyword evidence="1" id="KW-0472">Membrane</keyword>
<feature type="transmembrane region" description="Helical" evidence="1">
    <location>
        <begin position="38"/>
        <end position="58"/>
    </location>
</feature>
<dbReference type="RefSeq" id="XP_022627246.1">
    <property type="nucleotide sequence ID" value="XM_022773751.1"/>
</dbReference>
<dbReference type="OrthoDB" id="4041975at2759"/>
<keyword evidence="1" id="KW-1133">Transmembrane helix</keyword>
<dbReference type="HOGENOM" id="CLU_101860_0_0_1"/>
<accession>A0A0C7MMF4</accession>
<gene>
    <name evidence="2" type="ORF">LALA0_S02e04676g</name>
</gene>
<sequence length="246" mass="28593">MLEALLSKYLHVESKAISLLRKISYMHDYTNDPTSSRITLFLATVGLMALVNEIYITIEMTILQRKAYDDLNNAPLDVENLRNHPLLIDDEFHGKEWLDEKSGIVIEEFEALNRFFAKPVHVSHLYVECNVVAKEVSENSEKLLSEPFVFHIEFSPEEWELEKRPEFGCTLATLRRKLYHYFKDSDLHEEFVERGREVGSYEPFTLSNGVSIYNTMQELLPTTVDDVQLCFLKMETGNTIKCKFVV</sequence>
<proteinExistence type="predicted"/>
<dbReference type="GO" id="GO:0006879">
    <property type="term" value="P:intracellular iron ion homeostasis"/>
    <property type="evidence" value="ECO:0007669"/>
    <property type="project" value="EnsemblFungi"/>
</dbReference>
<evidence type="ECO:0000313" key="3">
    <source>
        <dbReference type="Proteomes" id="UP000054304"/>
    </source>
</evidence>
<protein>
    <submittedName>
        <fullName evidence="2">LALA0S02e04676g1_1</fullName>
    </submittedName>
</protein>
<evidence type="ECO:0000256" key="1">
    <source>
        <dbReference type="SAM" id="Phobius"/>
    </source>
</evidence>
<dbReference type="GeneID" id="34684421"/>
<dbReference type="GO" id="GO:0006696">
    <property type="term" value="P:ergosterol biosynthetic process"/>
    <property type="evidence" value="ECO:0007669"/>
    <property type="project" value="EnsemblFungi"/>
</dbReference>
<dbReference type="Proteomes" id="UP000054304">
    <property type="component" value="Unassembled WGS sequence"/>
</dbReference>
<organism evidence="2 3">
    <name type="scientific">Lachancea lanzarotensis</name>
    <dbReference type="NCBI Taxonomy" id="1245769"/>
    <lineage>
        <taxon>Eukaryota</taxon>
        <taxon>Fungi</taxon>
        <taxon>Dikarya</taxon>
        <taxon>Ascomycota</taxon>
        <taxon>Saccharomycotina</taxon>
        <taxon>Saccharomycetes</taxon>
        <taxon>Saccharomycetales</taxon>
        <taxon>Saccharomycetaceae</taxon>
        <taxon>Lachancea</taxon>
    </lineage>
</organism>
<dbReference type="EMBL" id="LN736361">
    <property type="protein sequence ID" value="CEP61008.1"/>
    <property type="molecule type" value="Genomic_DNA"/>
</dbReference>
<dbReference type="GO" id="GO:0007005">
    <property type="term" value="P:mitochondrion organization"/>
    <property type="evidence" value="ECO:0007669"/>
    <property type="project" value="EnsemblFungi"/>
</dbReference>
<evidence type="ECO:0000313" key="2">
    <source>
        <dbReference type="EMBL" id="CEP61008.1"/>
    </source>
</evidence>
<dbReference type="AlphaFoldDB" id="A0A0C7MMF4"/>
<keyword evidence="3" id="KW-1185">Reference proteome</keyword>